<evidence type="ECO:0000256" key="8">
    <source>
        <dbReference type="ARBA" id="ARBA00023170"/>
    </source>
</evidence>
<dbReference type="PROSITE" id="PS52016">
    <property type="entry name" value="TONB_DEPENDENT_REC_3"/>
    <property type="match status" value="1"/>
</dbReference>
<organism evidence="14 15">
    <name type="scientific">Chitinivorax tropicus</name>
    <dbReference type="NCBI Taxonomy" id="714531"/>
    <lineage>
        <taxon>Bacteria</taxon>
        <taxon>Pseudomonadati</taxon>
        <taxon>Pseudomonadota</taxon>
        <taxon>Betaproteobacteria</taxon>
        <taxon>Chitinivorax</taxon>
    </lineage>
</organism>
<dbReference type="InterPro" id="IPR036942">
    <property type="entry name" value="Beta-barrel_TonB_sf"/>
</dbReference>
<dbReference type="GO" id="GO:0044718">
    <property type="term" value="P:siderophore transmembrane transport"/>
    <property type="evidence" value="ECO:0007669"/>
    <property type="project" value="TreeGrafter"/>
</dbReference>
<evidence type="ECO:0000256" key="7">
    <source>
        <dbReference type="ARBA" id="ARBA00023136"/>
    </source>
</evidence>
<name>A0A840MES5_9PROT</name>
<keyword evidence="3 10" id="KW-0813">Transport</keyword>
<dbReference type="InterPro" id="IPR039426">
    <property type="entry name" value="TonB-dep_rcpt-like"/>
</dbReference>
<dbReference type="RefSeq" id="WP_184033805.1">
    <property type="nucleotide sequence ID" value="NZ_JACHHY010000001.1"/>
</dbReference>
<feature type="domain" description="TonB-dependent receptor-like beta-barrel" evidence="12">
    <location>
        <begin position="238"/>
        <end position="613"/>
    </location>
</feature>
<dbReference type="AlphaFoldDB" id="A0A840MES5"/>
<keyword evidence="4 10" id="KW-1134">Transmembrane beta strand</keyword>
<keyword evidence="15" id="KW-1185">Reference proteome</keyword>
<dbReference type="GO" id="GO:0009279">
    <property type="term" value="C:cell outer membrane"/>
    <property type="evidence" value="ECO:0007669"/>
    <property type="project" value="UniProtKB-SubCell"/>
</dbReference>
<protein>
    <submittedName>
        <fullName evidence="14">Iron complex outermembrane receptor protein</fullName>
    </submittedName>
</protein>
<evidence type="ECO:0000313" key="15">
    <source>
        <dbReference type="Proteomes" id="UP000575898"/>
    </source>
</evidence>
<proteinExistence type="inferred from homology"/>
<comment type="similarity">
    <text evidence="2 10 11">Belongs to the TonB-dependent receptor family.</text>
</comment>
<comment type="subcellular location">
    <subcellularLocation>
        <location evidence="1 10">Cell outer membrane</location>
        <topology evidence="1 10">Multi-pass membrane protein</topology>
    </subcellularLocation>
</comment>
<keyword evidence="5 10" id="KW-0812">Transmembrane</keyword>
<gene>
    <name evidence="14" type="ORF">HNQ59_000152</name>
</gene>
<evidence type="ECO:0000256" key="3">
    <source>
        <dbReference type="ARBA" id="ARBA00022448"/>
    </source>
</evidence>
<dbReference type="InterPro" id="IPR012910">
    <property type="entry name" value="Plug_dom"/>
</dbReference>
<evidence type="ECO:0000256" key="11">
    <source>
        <dbReference type="RuleBase" id="RU003357"/>
    </source>
</evidence>
<dbReference type="InterPro" id="IPR000531">
    <property type="entry name" value="Beta-barrel_TonB"/>
</dbReference>
<evidence type="ECO:0000259" key="12">
    <source>
        <dbReference type="Pfam" id="PF00593"/>
    </source>
</evidence>
<evidence type="ECO:0000256" key="4">
    <source>
        <dbReference type="ARBA" id="ARBA00022452"/>
    </source>
</evidence>
<evidence type="ECO:0000256" key="2">
    <source>
        <dbReference type="ARBA" id="ARBA00009810"/>
    </source>
</evidence>
<keyword evidence="6 11" id="KW-0798">TonB box</keyword>
<dbReference type="InterPro" id="IPR037066">
    <property type="entry name" value="Plug_dom_sf"/>
</dbReference>
<accession>A0A840MES5</accession>
<evidence type="ECO:0000256" key="5">
    <source>
        <dbReference type="ARBA" id="ARBA00022692"/>
    </source>
</evidence>
<evidence type="ECO:0000313" key="14">
    <source>
        <dbReference type="EMBL" id="MBB5016890.1"/>
    </source>
</evidence>
<evidence type="ECO:0000256" key="10">
    <source>
        <dbReference type="PROSITE-ProRule" id="PRU01360"/>
    </source>
</evidence>
<dbReference type="PANTHER" id="PTHR30069:SF27">
    <property type="entry name" value="BLL4766 PROTEIN"/>
    <property type="match status" value="1"/>
</dbReference>
<evidence type="ECO:0000259" key="13">
    <source>
        <dbReference type="Pfam" id="PF07715"/>
    </source>
</evidence>
<dbReference type="EMBL" id="JACHHY010000001">
    <property type="protein sequence ID" value="MBB5016890.1"/>
    <property type="molecule type" value="Genomic_DNA"/>
</dbReference>
<dbReference type="GO" id="GO:0015344">
    <property type="term" value="F:siderophore uptake transmembrane transporter activity"/>
    <property type="evidence" value="ECO:0007669"/>
    <property type="project" value="TreeGrafter"/>
</dbReference>
<dbReference type="SUPFAM" id="SSF56935">
    <property type="entry name" value="Porins"/>
    <property type="match status" value="1"/>
</dbReference>
<keyword evidence="9 10" id="KW-0998">Cell outer membrane</keyword>
<evidence type="ECO:0000256" key="6">
    <source>
        <dbReference type="ARBA" id="ARBA00023077"/>
    </source>
</evidence>
<evidence type="ECO:0000256" key="1">
    <source>
        <dbReference type="ARBA" id="ARBA00004571"/>
    </source>
</evidence>
<keyword evidence="7 10" id="KW-0472">Membrane</keyword>
<evidence type="ECO:0000256" key="9">
    <source>
        <dbReference type="ARBA" id="ARBA00023237"/>
    </source>
</evidence>
<keyword evidence="8 14" id="KW-0675">Receptor</keyword>
<sequence>MLGLVYATSSALAKDNANLSEQDFLFDLPPILSASRLAQPLERTPAAITVIDREQLESLGTRNLPDVLRLVPGMVVGSLDGNQIAASYHGLGDQHARRMQVLIDGRPVYSPMLGGVDWVDLPISIQDIDRIEVVRGPGAATYGANAFLGVISILTRHTAETLGWSASTTAGQYQRQRFRFGGQAGEALYRFTAERNVDHGFARIRDSRQYHYFSGRADIRVGELDSVSLNMGVAQGHREAGQEGEVINTPHHGYHQSQFGQLRWLHPFADGSELSIQLYSQSRYDRQETTTVPLALDALPPQPYLIATNLDEETRTELEIQHSVSPHPSLRLAWGGSLRHERVRATGYISGPSSRVSNQLQRLFADATWQPNALWSVHTGLMMERDRLAGRSTAPRVAINYQPWARHTFRVSESHATRNPALFEQRGDFGIDVNQRRIRFILADGTLQAEKIRSRDIGYLWHWPDQRLNLDIRLFDDRIDHLVNLTKRGARSAPLYFRNEVGIRLRGSDIQLGWSPWQWADLRIGYTRASTRARSDSTPDELVESVPHYTFTGSASLRQGRWSGNLTYFRVGKMVWMWDGDRVGDLHRWDASLGYSMRLGRLDGKLMLSVQNLTNSHYMDFYKENFANRTTALTLSVDY</sequence>
<dbReference type="Gene3D" id="2.40.170.20">
    <property type="entry name" value="TonB-dependent receptor, beta-barrel domain"/>
    <property type="match status" value="1"/>
</dbReference>
<dbReference type="Proteomes" id="UP000575898">
    <property type="component" value="Unassembled WGS sequence"/>
</dbReference>
<dbReference type="Pfam" id="PF07715">
    <property type="entry name" value="Plug"/>
    <property type="match status" value="1"/>
</dbReference>
<reference evidence="14 15" key="1">
    <citation type="submission" date="2020-08" db="EMBL/GenBank/DDBJ databases">
        <title>Genomic Encyclopedia of Type Strains, Phase IV (KMG-IV): sequencing the most valuable type-strain genomes for metagenomic binning, comparative biology and taxonomic classification.</title>
        <authorList>
            <person name="Goeker M."/>
        </authorList>
    </citation>
    <scope>NUCLEOTIDE SEQUENCE [LARGE SCALE GENOMIC DNA]</scope>
    <source>
        <strain evidence="14 15">DSM 27165</strain>
    </source>
</reference>
<dbReference type="Gene3D" id="2.170.130.10">
    <property type="entry name" value="TonB-dependent receptor, plug domain"/>
    <property type="match status" value="1"/>
</dbReference>
<dbReference type="PANTHER" id="PTHR30069">
    <property type="entry name" value="TONB-DEPENDENT OUTER MEMBRANE RECEPTOR"/>
    <property type="match status" value="1"/>
</dbReference>
<comment type="caution">
    <text evidence="14">The sequence shown here is derived from an EMBL/GenBank/DDBJ whole genome shotgun (WGS) entry which is preliminary data.</text>
</comment>
<dbReference type="Pfam" id="PF00593">
    <property type="entry name" value="TonB_dep_Rec_b-barrel"/>
    <property type="match status" value="1"/>
</dbReference>
<feature type="domain" description="TonB-dependent receptor plug" evidence="13">
    <location>
        <begin position="41"/>
        <end position="150"/>
    </location>
</feature>